<gene>
    <name evidence="2" type="ORF">DES53_102273</name>
</gene>
<keyword evidence="2" id="KW-0436">Ligase</keyword>
<reference evidence="2 3" key="1">
    <citation type="submission" date="2018-06" db="EMBL/GenBank/DDBJ databases">
        <title>Genomic Encyclopedia of Type Strains, Phase IV (KMG-IV): sequencing the most valuable type-strain genomes for metagenomic binning, comparative biology and taxonomic classification.</title>
        <authorList>
            <person name="Goeker M."/>
        </authorList>
    </citation>
    <scope>NUCLEOTIDE SEQUENCE [LARGE SCALE GENOMIC DNA]</scope>
    <source>
        <strain evidence="2 3">DSM 25532</strain>
    </source>
</reference>
<dbReference type="InterPro" id="IPR004175">
    <property type="entry name" value="RNA_CPDase"/>
</dbReference>
<dbReference type="PANTHER" id="PTHR35561:SF1">
    <property type="entry name" value="RNA 2',3'-CYCLIC PHOSPHODIESTERASE"/>
    <property type="match status" value="1"/>
</dbReference>
<dbReference type="Pfam" id="PF13563">
    <property type="entry name" value="2_5_RNA_ligase2"/>
    <property type="match status" value="1"/>
</dbReference>
<keyword evidence="1" id="KW-0378">Hydrolase</keyword>
<organism evidence="2 3">
    <name type="scientific">Roseimicrobium gellanilyticum</name>
    <dbReference type="NCBI Taxonomy" id="748857"/>
    <lineage>
        <taxon>Bacteria</taxon>
        <taxon>Pseudomonadati</taxon>
        <taxon>Verrucomicrobiota</taxon>
        <taxon>Verrucomicrobiia</taxon>
        <taxon>Verrucomicrobiales</taxon>
        <taxon>Verrucomicrobiaceae</taxon>
        <taxon>Roseimicrobium</taxon>
    </lineage>
</organism>
<dbReference type="AlphaFoldDB" id="A0A366HRK7"/>
<dbReference type="PANTHER" id="PTHR35561">
    <property type="entry name" value="RNA 2',3'-CYCLIC PHOSPHODIESTERASE"/>
    <property type="match status" value="1"/>
</dbReference>
<proteinExistence type="predicted"/>
<protein>
    <submittedName>
        <fullName evidence="2">2'-5' RNA ligase</fullName>
    </submittedName>
</protein>
<evidence type="ECO:0000313" key="3">
    <source>
        <dbReference type="Proteomes" id="UP000253426"/>
    </source>
</evidence>
<sequence>MFDTVCPKPNHPSDETCPSHGFVKAPTKLIAAVSPPIINRLFLAFIPSLSTIDLISELAVALRQQYGLKAQPRPSTHFHITLQWLGDFPEVPDALVSGATKACATLARQTAPFEIHLDRVLSFRKPSGNHPLVLAGNEEHNPALFQFQKRLVSELARAVPLPKDSRRKFKPHLTLMYDRQDVAEAPIAPVRWKADEFRLIHSEVGATRHHHLASWKLCGSESPTLHTPDLFG</sequence>
<dbReference type="GO" id="GO:0016874">
    <property type="term" value="F:ligase activity"/>
    <property type="evidence" value="ECO:0007669"/>
    <property type="project" value="UniProtKB-KW"/>
</dbReference>
<accession>A0A366HRK7</accession>
<name>A0A366HRK7_9BACT</name>
<dbReference type="Gene3D" id="3.90.1140.10">
    <property type="entry name" value="Cyclic phosphodiesterase"/>
    <property type="match status" value="1"/>
</dbReference>
<keyword evidence="3" id="KW-1185">Reference proteome</keyword>
<evidence type="ECO:0000256" key="1">
    <source>
        <dbReference type="ARBA" id="ARBA00022801"/>
    </source>
</evidence>
<dbReference type="EMBL" id="QNRR01000002">
    <property type="protein sequence ID" value="RBP45889.1"/>
    <property type="molecule type" value="Genomic_DNA"/>
</dbReference>
<dbReference type="GO" id="GO:0004113">
    <property type="term" value="F:2',3'-cyclic-nucleotide 3'-phosphodiesterase activity"/>
    <property type="evidence" value="ECO:0007669"/>
    <property type="project" value="InterPro"/>
</dbReference>
<comment type="caution">
    <text evidence="2">The sequence shown here is derived from an EMBL/GenBank/DDBJ whole genome shotgun (WGS) entry which is preliminary data.</text>
</comment>
<dbReference type="GO" id="GO:0008664">
    <property type="term" value="F:RNA 2',3'-cyclic 3'-phosphodiesterase activity"/>
    <property type="evidence" value="ECO:0007669"/>
    <property type="project" value="InterPro"/>
</dbReference>
<dbReference type="Proteomes" id="UP000253426">
    <property type="component" value="Unassembled WGS sequence"/>
</dbReference>
<evidence type="ECO:0000313" key="2">
    <source>
        <dbReference type="EMBL" id="RBP45889.1"/>
    </source>
</evidence>
<dbReference type="InterPro" id="IPR009097">
    <property type="entry name" value="Cyclic_Pdiesterase"/>
</dbReference>
<dbReference type="SUPFAM" id="SSF55144">
    <property type="entry name" value="LigT-like"/>
    <property type="match status" value="1"/>
</dbReference>